<sequence>QKQTIASFHWAAKDHVLTWALLNEMMKPQNFKVIFGQDAGENTQKEPKIAAYKTIASDIVPEAYAANPNVSGKRCLDQGNRLVASY</sequence>
<proteinExistence type="predicted"/>
<dbReference type="AlphaFoldDB" id="A0A9P5PD43"/>
<evidence type="ECO:0000313" key="1">
    <source>
        <dbReference type="EMBL" id="KAF9062946.1"/>
    </source>
</evidence>
<dbReference type="OrthoDB" id="3211402at2759"/>
<name>A0A9P5PD43_9AGAR</name>
<protein>
    <submittedName>
        <fullName evidence="1">Uncharacterized protein</fullName>
    </submittedName>
</protein>
<reference evidence="1" key="1">
    <citation type="submission" date="2020-11" db="EMBL/GenBank/DDBJ databases">
        <authorList>
            <consortium name="DOE Joint Genome Institute"/>
            <person name="Ahrendt S."/>
            <person name="Riley R."/>
            <person name="Andreopoulos W."/>
            <person name="Labutti K."/>
            <person name="Pangilinan J."/>
            <person name="Ruiz-Duenas F.J."/>
            <person name="Barrasa J.M."/>
            <person name="Sanchez-Garcia M."/>
            <person name="Camarero S."/>
            <person name="Miyauchi S."/>
            <person name="Serrano A."/>
            <person name="Linde D."/>
            <person name="Babiker R."/>
            <person name="Drula E."/>
            <person name="Ayuso-Fernandez I."/>
            <person name="Pacheco R."/>
            <person name="Padilla G."/>
            <person name="Ferreira P."/>
            <person name="Barriuso J."/>
            <person name="Kellner H."/>
            <person name="Castanera R."/>
            <person name="Alfaro M."/>
            <person name="Ramirez L."/>
            <person name="Pisabarro A.G."/>
            <person name="Kuo A."/>
            <person name="Tritt A."/>
            <person name="Lipzen A."/>
            <person name="He G."/>
            <person name="Yan M."/>
            <person name="Ng V."/>
            <person name="Cullen D."/>
            <person name="Martin F."/>
            <person name="Rosso M.-N."/>
            <person name="Henrissat B."/>
            <person name="Hibbett D."/>
            <person name="Martinez A.T."/>
            <person name="Grigoriev I.V."/>
        </authorList>
    </citation>
    <scope>NUCLEOTIDE SEQUENCE</scope>
    <source>
        <strain evidence="1">AH 40177</strain>
    </source>
</reference>
<dbReference type="Proteomes" id="UP000772434">
    <property type="component" value="Unassembled WGS sequence"/>
</dbReference>
<comment type="caution">
    <text evidence="1">The sequence shown here is derived from an EMBL/GenBank/DDBJ whole genome shotgun (WGS) entry which is preliminary data.</text>
</comment>
<evidence type="ECO:0000313" key="2">
    <source>
        <dbReference type="Proteomes" id="UP000772434"/>
    </source>
</evidence>
<organism evidence="1 2">
    <name type="scientific">Rhodocollybia butyracea</name>
    <dbReference type="NCBI Taxonomy" id="206335"/>
    <lineage>
        <taxon>Eukaryota</taxon>
        <taxon>Fungi</taxon>
        <taxon>Dikarya</taxon>
        <taxon>Basidiomycota</taxon>
        <taxon>Agaricomycotina</taxon>
        <taxon>Agaricomycetes</taxon>
        <taxon>Agaricomycetidae</taxon>
        <taxon>Agaricales</taxon>
        <taxon>Marasmiineae</taxon>
        <taxon>Omphalotaceae</taxon>
        <taxon>Rhodocollybia</taxon>
    </lineage>
</organism>
<gene>
    <name evidence="1" type="ORF">BDP27DRAFT_1232858</name>
</gene>
<keyword evidence="2" id="KW-1185">Reference proteome</keyword>
<accession>A0A9P5PD43</accession>
<feature type="non-terminal residue" evidence="1">
    <location>
        <position position="1"/>
    </location>
</feature>
<dbReference type="EMBL" id="JADNRY010000157">
    <property type="protein sequence ID" value="KAF9062946.1"/>
    <property type="molecule type" value="Genomic_DNA"/>
</dbReference>